<dbReference type="Pfam" id="PF03167">
    <property type="entry name" value="UDG"/>
    <property type="match status" value="1"/>
</dbReference>
<dbReference type="PANTHER" id="PTHR42160:SF1">
    <property type="entry name" value="URACIL-DNA GLYCOSYLASE SUPERFAMILY PROTEIN"/>
    <property type="match status" value="1"/>
</dbReference>
<dbReference type="CDD" id="cd10033">
    <property type="entry name" value="UDG_like"/>
    <property type="match status" value="1"/>
</dbReference>
<dbReference type="Proteomes" id="UP000025245">
    <property type="component" value="Chromosome"/>
</dbReference>
<evidence type="ECO:0000313" key="4">
    <source>
        <dbReference type="Proteomes" id="UP000025245"/>
    </source>
</evidence>
<dbReference type="InterPro" id="IPR036895">
    <property type="entry name" value="Uracil-DNA_glycosylase-like_sf"/>
</dbReference>
<keyword evidence="4" id="KW-1185">Reference proteome</keyword>
<dbReference type="AlphaFoldDB" id="A0A1J0N030"/>
<dbReference type="InterPro" id="IPR047124">
    <property type="entry name" value="HI_0220.2"/>
</dbReference>
<dbReference type="PANTHER" id="PTHR42160">
    <property type="entry name" value="URACIL-DNA GLYCOSYLASE SUPERFAMILY PROTEIN"/>
    <property type="match status" value="1"/>
</dbReference>
<reference evidence="3 5" key="2">
    <citation type="submission" date="2018-06" db="EMBL/GenBank/DDBJ databases">
        <title>Mutators as drivers of adaptation in pathogenic bacteria and a risk factor for host jumps and vaccine escape.</title>
        <authorList>
            <person name="Barnes A.C."/>
            <person name="Silayeva O."/>
        </authorList>
    </citation>
    <scope>NUCLEOTIDE SEQUENCE [LARGE SCALE GENOMIC DNA]</scope>
    <source>
        <strain evidence="3 5">QMA0445</strain>
    </source>
</reference>
<dbReference type="KEGG" id="siq:DQ08_06890"/>
<feature type="domain" description="Uracil-DNA glycosylase-like" evidence="1">
    <location>
        <begin position="24"/>
        <end position="182"/>
    </location>
</feature>
<organism evidence="3 5">
    <name type="scientific">Streptococcus iniae</name>
    <name type="common">Streptococcus shiloi</name>
    <dbReference type="NCBI Taxonomy" id="1346"/>
    <lineage>
        <taxon>Bacteria</taxon>
        <taxon>Bacillati</taxon>
        <taxon>Bacillota</taxon>
        <taxon>Bacilli</taxon>
        <taxon>Lactobacillales</taxon>
        <taxon>Streptococcaceae</taxon>
        <taxon>Streptococcus</taxon>
    </lineage>
</organism>
<dbReference type="InterPro" id="IPR005122">
    <property type="entry name" value="Uracil-DNA_glycosylase-like"/>
</dbReference>
<dbReference type="SMART" id="SM00986">
    <property type="entry name" value="UDG"/>
    <property type="match status" value="1"/>
</dbReference>
<evidence type="ECO:0000313" key="5">
    <source>
        <dbReference type="Proteomes" id="UP000269148"/>
    </source>
</evidence>
<dbReference type="EMBL" id="QLQD01000063">
    <property type="protein sequence ID" value="RLU56164.1"/>
    <property type="molecule type" value="Genomic_DNA"/>
</dbReference>
<evidence type="ECO:0000313" key="3">
    <source>
        <dbReference type="EMBL" id="RLU56164.1"/>
    </source>
</evidence>
<accession>A0A1J0N030</accession>
<dbReference type="Proteomes" id="UP000269148">
    <property type="component" value="Unassembled WGS sequence"/>
</dbReference>
<dbReference type="KEGG" id="sio:DW64_06875"/>
<dbReference type="RefSeq" id="WP_003101435.1">
    <property type="nucleotide sequence ID" value="NZ_CP010783.1"/>
</dbReference>
<proteinExistence type="predicted"/>
<dbReference type="SMART" id="SM00987">
    <property type="entry name" value="UreE_C"/>
    <property type="match status" value="1"/>
</dbReference>
<reference evidence="2 4" key="1">
    <citation type="journal article" date="2014" name="Genome Announc.">
        <title>Complete Genome Sequence of a Virulent Strain, Streptococcus iniae ISET0901, Isolated from Diseased Tilapia.</title>
        <authorList>
            <person name="Pridgeon J.W."/>
            <person name="Zhang D."/>
            <person name="Zhang L."/>
        </authorList>
    </citation>
    <scope>NUCLEOTIDE SEQUENCE [LARGE SCALE GENOMIC DNA]</scope>
    <source>
        <strain evidence="2 4">ISET0901</strain>
    </source>
</reference>
<dbReference type="SUPFAM" id="SSF52141">
    <property type="entry name" value="Uracil-DNA glycosylase-like"/>
    <property type="match status" value="1"/>
</dbReference>
<gene>
    <name evidence="3" type="ORF">DIY07_07085</name>
    <name evidence="2" type="ORF">DQ08_06890</name>
</gene>
<dbReference type="GeneID" id="35766619"/>
<evidence type="ECO:0000259" key="1">
    <source>
        <dbReference type="SMART" id="SM00986"/>
    </source>
</evidence>
<evidence type="ECO:0000313" key="2">
    <source>
        <dbReference type="EMBL" id="AHY16177.1"/>
    </source>
</evidence>
<name>A0A1J0N030_STRIN</name>
<protein>
    <submittedName>
        <fullName evidence="2 3">Uracil-DNA glycosylase</fullName>
    </submittedName>
</protein>
<dbReference type="OrthoDB" id="9789139at2"/>
<dbReference type="Gene3D" id="3.40.470.10">
    <property type="entry name" value="Uracil-DNA glycosylase-like domain"/>
    <property type="match status" value="1"/>
</dbReference>
<dbReference type="STRING" id="1346.BMF34_06925"/>
<dbReference type="EMBL" id="CP007586">
    <property type="protein sequence ID" value="AHY16177.1"/>
    <property type="molecule type" value="Genomic_DNA"/>
</dbReference>
<dbReference type="SMR" id="A0A1J0N030"/>
<sequence length="190" mass="22210">MDDIFKAIMADQDNQSYTEKGIEPLYAAPRTARILIVGQAPGIIAQETRLYWNDRSGIRLREWLDVDNDTFYHSQLFGFLPMDFYYPGKGKSGDLPPRKGFALKWHQKLIETMPDLKLIILVGHYAQKYYLGQNCQENLTKTVKHYKDYLPDFFPLVHPSPRNQLWMKKNAWFLEEVIPSLQALVRDILS</sequence>
<dbReference type="eggNOG" id="COG1573">
    <property type="taxonomic scope" value="Bacteria"/>
</dbReference>
<dbReference type="KEGG" id="siz:SI82_06995"/>